<accession>A0A4Y9Y025</accession>
<feature type="compositionally biased region" description="Basic and acidic residues" evidence="1">
    <location>
        <begin position="441"/>
        <end position="463"/>
    </location>
</feature>
<feature type="region of interest" description="Disordered" evidence="1">
    <location>
        <begin position="293"/>
        <end position="324"/>
    </location>
</feature>
<evidence type="ECO:0000256" key="1">
    <source>
        <dbReference type="SAM" id="MobiDB-lite"/>
    </source>
</evidence>
<feature type="compositionally biased region" description="Basic and acidic residues" evidence="1">
    <location>
        <begin position="295"/>
        <end position="322"/>
    </location>
</feature>
<evidence type="ECO:0000313" key="3">
    <source>
        <dbReference type="Proteomes" id="UP000298390"/>
    </source>
</evidence>
<feature type="region of interest" description="Disordered" evidence="1">
    <location>
        <begin position="216"/>
        <end position="236"/>
    </location>
</feature>
<feature type="region of interest" description="Disordered" evidence="1">
    <location>
        <begin position="344"/>
        <end position="394"/>
    </location>
</feature>
<evidence type="ECO:0000313" key="2">
    <source>
        <dbReference type="EMBL" id="TFY54937.1"/>
    </source>
</evidence>
<comment type="caution">
    <text evidence="2">The sequence shown here is derived from an EMBL/GenBank/DDBJ whole genome shotgun (WGS) entry which is preliminary data.</text>
</comment>
<proteinExistence type="predicted"/>
<feature type="region of interest" description="Disordered" evidence="1">
    <location>
        <begin position="422"/>
        <end position="494"/>
    </location>
</feature>
<dbReference type="Proteomes" id="UP000298390">
    <property type="component" value="Unassembled WGS sequence"/>
</dbReference>
<organism evidence="2 3">
    <name type="scientific">Rhodofomes roseus</name>
    <dbReference type="NCBI Taxonomy" id="34475"/>
    <lineage>
        <taxon>Eukaryota</taxon>
        <taxon>Fungi</taxon>
        <taxon>Dikarya</taxon>
        <taxon>Basidiomycota</taxon>
        <taxon>Agaricomycotina</taxon>
        <taxon>Agaricomycetes</taxon>
        <taxon>Polyporales</taxon>
        <taxon>Rhodofomes</taxon>
    </lineage>
</organism>
<dbReference type="AlphaFoldDB" id="A0A4Y9Y025"/>
<gene>
    <name evidence="2" type="ORF">EVJ58_g8564</name>
</gene>
<reference evidence="2 3" key="1">
    <citation type="submission" date="2019-01" db="EMBL/GenBank/DDBJ databases">
        <title>Genome sequencing of the rare red list fungi Fomitopsis rosea.</title>
        <authorList>
            <person name="Buettner E."/>
            <person name="Kellner H."/>
        </authorList>
    </citation>
    <scope>NUCLEOTIDE SEQUENCE [LARGE SCALE GENOMIC DNA]</scope>
    <source>
        <strain evidence="2 3">DSM 105464</strain>
    </source>
</reference>
<dbReference type="EMBL" id="SEKV01000643">
    <property type="protein sequence ID" value="TFY54937.1"/>
    <property type="molecule type" value="Genomic_DNA"/>
</dbReference>
<feature type="compositionally biased region" description="Polar residues" evidence="1">
    <location>
        <begin position="479"/>
        <end position="494"/>
    </location>
</feature>
<sequence length="494" mass="53632">MVSSIFMVLSKEPSHNLQKLLKASGWLAHEQLCLSRRIDHNEEKEKSLFSDIYTIAQDTDVLRAMATCVRAMPIARAIKNVTEMGETVVVALSKRQHSRSSRSAPDDQFLSDDLDSTATTLIGRMVAETLIRAHTELVDLRNLDPKVRRVFITITSAMSVADGIDMCLLLFRYLTRPEGAEPETAVSQQRDRAMPYTIEYVTAMGEALLAILSNPDYPQSGASEPSSSEPGNSLQRGNSVGAVVAWTGRTVLDTFIRPQTELNDDTHALQLDSLDRGMLGGLIRAMPLADGIESEGDRRVDSTEAGDERAQDLPERRTDSPKRSITQHLGAVLRKLAPRCQKLTDEETPPVTGGSSNVALNTPGADTASPAASGANATMPDEPPHGQNKARAQTEFSQPIHATWSPLRLRFRGWKSWARSFSAPHADGSDVAREVTGARADAGEGPREDVRRAIEDADGHRGGDTGQDETADTGDAPAQSESRSESGNQNKRSG</sequence>
<protein>
    <submittedName>
        <fullName evidence="2">Uncharacterized protein</fullName>
    </submittedName>
</protein>
<feature type="compositionally biased region" description="Low complexity" evidence="1">
    <location>
        <begin position="220"/>
        <end position="233"/>
    </location>
</feature>
<name>A0A4Y9Y025_9APHY</name>